<sequence>MAPISLQDGSRAAGGGGSPAATSLPHQKPPLRPPPGSQSQRSQRTLSAVIVEASVATAAVAAAAASSSPPASVPVVDSPSPSSAAPSGGLAAADQPRGPAAAGRPEHRLFGVVLRPTGSPALRHLADGPAAVPSPTSALPTAAASTPTASGRSPGREHVPGTMNRRPTAPPIASAARAATMSHARSPSEPRPANAAARLPRTGRPPPPPPPPPPPLSRSLSRSLSHLPKDAASQAAAISSAPRASASSDTLARPPTTAPQGPASPAPLLSSASTGRLVSATRAATVGAGRDAGPARSAASLAAVAMAARRKGPAPPPPRPGAATAASPLTSVSSPALNAGTARRRGPAPPPPALSGAKAAAAVAHEPPPWRRTPSSSALSAPSAPALPPMARAVALTPLEEQLDGMLMADPTMQALYDALFDATLASPPAGAGAARPPGRASADAGTGIAVSGSAPRPDAAEAVLPPAAVRDLWRRSGLDARTLGRVWALVAPPFPAALAAAGLAHAPLAVSGTPAVARLGLRAVSATRPAAAAAAAAVATDPAAAAAIAGYGLSRGAFARGMALIDRRLSGAQACPELVDGRRFRACLADKQRALASASPSPSPSPSPYKTTKGAPSMPAVAPSSTPPSPPAVSMGMAIPIPAWVPTIATLGAGPPLHRMSHQPSLRRGHSASVLPAVGSAALTEPSLLD</sequence>
<feature type="region of interest" description="Disordered" evidence="1">
    <location>
        <begin position="60"/>
        <end position="274"/>
    </location>
</feature>
<feature type="compositionally biased region" description="Low complexity" evidence="1">
    <location>
        <begin position="165"/>
        <end position="202"/>
    </location>
</feature>
<feature type="compositionally biased region" description="Low complexity" evidence="1">
    <location>
        <begin position="258"/>
        <end position="273"/>
    </location>
</feature>
<proteinExistence type="predicted"/>
<feature type="compositionally biased region" description="Low complexity" evidence="1">
    <location>
        <begin position="217"/>
        <end position="248"/>
    </location>
</feature>
<feature type="region of interest" description="Disordered" evidence="1">
    <location>
        <begin position="429"/>
        <end position="457"/>
    </location>
</feature>
<organism evidence="2 3">
    <name type="scientific">Caulochytrium protostelioides</name>
    <dbReference type="NCBI Taxonomy" id="1555241"/>
    <lineage>
        <taxon>Eukaryota</taxon>
        <taxon>Fungi</taxon>
        <taxon>Fungi incertae sedis</taxon>
        <taxon>Chytridiomycota</taxon>
        <taxon>Chytridiomycota incertae sedis</taxon>
        <taxon>Chytridiomycetes</taxon>
        <taxon>Caulochytriales</taxon>
        <taxon>Caulochytriaceae</taxon>
        <taxon>Caulochytrium</taxon>
    </lineage>
</organism>
<feature type="compositionally biased region" description="Low complexity" evidence="1">
    <location>
        <begin position="429"/>
        <end position="446"/>
    </location>
</feature>
<feature type="compositionally biased region" description="Low complexity" evidence="1">
    <location>
        <begin position="616"/>
        <end position="625"/>
    </location>
</feature>
<evidence type="ECO:0000256" key="1">
    <source>
        <dbReference type="SAM" id="MobiDB-lite"/>
    </source>
</evidence>
<feature type="compositionally biased region" description="Low complexity" evidence="1">
    <location>
        <begin position="292"/>
        <end position="307"/>
    </location>
</feature>
<feature type="compositionally biased region" description="Polar residues" evidence="1">
    <location>
        <begin position="37"/>
        <end position="46"/>
    </location>
</feature>
<feature type="compositionally biased region" description="Low complexity" evidence="1">
    <location>
        <begin position="60"/>
        <end position="103"/>
    </location>
</feature>
<feature type="compositionally biased region" description="Pro residues" evidence="1">
    <location>
        <begin position="203"/>
        <end position="216"/>
    </location>
</feature>
<dbReference type="STRING" id="1555241.A0A4P9XD29"/>
<name>A0A4P9XD29_9FUNG</name>
<feature type="region of interest" description="Disordered" evidence="1">
    <location>
        <begin position="286"/>
        <end position="385"/>
    </location>
</feature>
<dbReference type="EMBL" id="ML014129">
    <property type="protein sequence ID" value="RKP03061.1"/>
    <property type="molecule type" value="Genomic_DNA"/>
</dbReference>
<keyword evidence="3" id="KW-1185">Reference proteome</keyword>
<reference evidence="3" key="1">
    <citation type="journal article" date="2018" name="Nat. Microbiol.">
        <title>Leveraging single-cell genomics to expand the fungal tree of life.</title>
        <authorList>
            <person name="Ahrendt S.R."/>
            <person name="Quandt C.A."/>
            <person name="Ciobanu D."/>
            <person name="Clum A."/>
            <person name="Salamov A."/>
            <person name="Andreopoulos B."/>
            <person name="Cheng J.F."/>
            <person name="Woyke T."/>
            <person name="Pelin A."/>
            <person name="Henrissat B."/>
            <person name="Reynolds N.K."/>
            <person name="Benny G.L."/>
            <person name="Smith M.E."/>
            <person name="James T.Y."/>
            <person name="Grigoriev I.V."/>
        </authorList>
    </citation>
    <scope>NUCLEOTIDE SEQUENCE [LARGE SCALE GENOMIC DNA]</scope>
    <source>
        <strain evidence="3">ATCC 52028</strain>
    </source>
</reference>
<feature type="region of interest" description="Disordered" evidence="1">
    <location>
        <begin position="1"/>
        <end position="46"/>
    </location>
</feature>
<evidence type="ECO:0000313" key="3">
    <source>
        <dbReference type="Proteomes" id="UP000274922"/>
    </source>
</evidence>
<evidence type="ECO:0000313" key="2">
    <source>
        <dbReference type="EMBL" id="RKP03061.1"/>
    </source>
</evidence>
<feature type="compositionally biased region" description="Low complexity" evidence="1">
    <location>
        <begin position="354"/>
        <end position="365"/>
    </location>
</feature>
<feature type="compositionally biased region" description="Pro residues" evidence="1">
    <location>
        <begin position="27"/>
        <end position="36"/>
    </location>
</feature>
<feature type="compositionally biased region" description="Low complexity" evidence="1">
    <location>
        <begin position="374"/>
        <end position="384"/>
    </location>
</feature>
<dbReference type="AlphaFoldDB" id="A0A4P9XD29"/>
<feature type="compositionally biased region" description="Low complexity" evidence="1">
    <location>
        <begin position="129"/>
        <end position="150"/>
    </location>
</feature>
<protein>
    <submittedName>
        <fullName evidence="2">Uncharacterized protein</fullName>
    </submittedName>
</protein>
<gene>
    <name evidence="2" type="ORF">CXG81DRAFT_24268</name>
</gene>
<accession>A0A4P9XD29</accession>
<dbReference type="Proteomes" id="UP000274922">
    <property type="component" value="Unassembled WGS sequence"/>
</dbReference>
<feature type="region of interest" description="Disordered" evidence="1">
    <location>
        <begin position="596"/>
        <end position="632"/>
    </location>
</feature>